<organism evidence="2 3">
    <name type="scientific">Calocera cornea HHB12733</name>
    <dbReference type="NCBI Taxonomy" id="1353952"/>
    <lineage>
        <taxon>Eukaryota</taxon>
        <taxon>Fungi</taxon>
        <taxon>Dikarya</taxon>
        <taxon>Basidiomycota</taxon>
        <taxon>Agaricomycotina</taxon>
        <taxon>Dacrymycetes</taxon>
        <taxon>Dacrymycetales</taxon>
        <taxon>Dacrymycetaceae</taxon>
        <taxon>Calocera</taxon>
    </lineage>
</organism>
<name>A0A165I1D4_9BASI</name>
<protein>
    <submittedName>
        <fullName evidence="2">Uncharacterized protein</fullName>
    </submittedName>
</protein>
<evidence type="ECO:0000313" key="3">
    <source>
        <dbReference type="Proteomes" id="UP000076842"/>
    </source>
</evidence>
<proteinExistence type="predicted"/>
<dbReference type="AlphaFoldDB" id="A0A165I1D4"/>
<dbReference type="EMBL" id="KV423935">
    <property type="protein sequence ID" value="KZT60008.1"/>
    <property type="molecule type" value="Genomic_DNA"/>
</dbReference>
<dbReference type="InParanoid" id="A0A165I1D4"/>
<keyword evidence="3" id="KW-1185">Reference proteome</keyword>
<reference evidence="2 3" key="1">
    <citation type="journal article" date="2016" name="Mol. Biol. Evol.">
        <title>Comparative Genomics of Early-Diverging Mushroom-Forming Fungi Provides Insights into the Origins of Lignocellulose Decay Capabilities.</title>
        <authorList>
            <person name="Nagy L.G."/>
            <person name="Riley R."/>
            <person name="Tritt A."/>
            <person name="Adam C."/>
            <person name="Daum C."/>
            <person name="Floudas D."/>
            <person name="Sun H."/>
            <person name="Yadav J.S."/>
            <person name="Pangilinan J."/>
            <person name="Larsson K.H."/>
            <person name="Matsuura K."/>
            <person name="Barry K."/>
            <person name="Labutti K."/>
            <person name="Kuo R."/>
            <person name="Ohm R.A."/>
            <person name="Bhattacharya S.S."/>
            <person name="Shirouzu T."/>
            <person name="Yoshinaga Y."/>
            <person name="Martin F.M."/>
            <person name="Grigoriev I.V."/>
            <person name="Hibbett D.S."/>
        </authorList>
    </citation>
    <scope>NUCLEOTIDE SEQUENCE [LARGE SCALE GENOMIC DNA]</scope>
    <source>
        <strain evidence="2 3">HHB12733</strain>
    </source>
</reference>
<feature type="region of interest" description="Disordered" evidence="1">
    <location>
        <begin position="1"/>
        <end position="31"/>
    </location>
</feature>
<accession>A0A165I1D4</accession>
<dbReference type="Proteomes" id="UP000076842">
    <property type="component" value="Unassembled WGS sequence"/>
</dbReference>
<sequence>MMTISSTDEESLLDRQEDGGDPPADRLWMGMMPPEMPVAEERAPRVNIASKLHYLQLARGQMQGVGLRTYAARRPLEKPWVDQDLAVAAHELLQEQRTGREGEQETAMLEDPGLQNVLRNRPGAARWNPRPPQLSEDATKLLRSIKRLFKLAPPLR</sequence>
<gene>
    <name evidence="2" type="ORF">CALCODRAFT_158720</name>
</gene>
<evidence type="ECO:0000256" key="1">
    <source>
        <dbReference type="SAM" id="MobiDB-lite"/>
    </source>
</evidence>
<evidence type="ECO:0000313" key="2">
    <source>
        <dbReference type="EMBL" id="KZT60008.1"/>
    </source>
</evidence>